<feature type="signal peptide" evidence="2">
    <location>
        <begin position="1"/>
        <end position="24"/>
    </location>
</feature>
<dbReference type="GO" id="GO:0003824">
    <property type="term" value="F:catalytic activity"/>
    <property type="evidence" value="ECO:0007669"/>
    <property type="project" value="InterPro"/>
</dbReference>
<reference evidence="4 5" key="1">
    <citation type="submission" date="2020-04" db="EMBL/GenBank/DDBJ databases">
        <title>Metagenomic profiling of ammonia- and methane-oxidizing microorganisms in a Dutch drinking water treatment plant.</title>
        <authorList>
            <person name="Poghosyan L."/>
            <person name="Leucker S."/>
        </authorList>
    </citation>
    <scope>NUCLEOTIDE SEQUENCE [LARGE SCALE GENOMIC DNA]</scope>
    <source>
        <strain evidence="4">S-RSF-IL-03</strain>
    </source>
</reference>
<dbReference type="Proteomes" id="UP000580839">
    <property type="component" value="Unassembled WGS sequence"/>
</dbReference>
<dbReference type="InterPro" id="IPR025202">
    <property type="entry name" value="PLD-like_dom"/>
</dbReference>
<dbReference type="GO" id="GO:0006793">
    <property type="term" value="P:phosphorus metabolic process"/>
    <property type="evidence" value="ECO:0007669"/>
    <property type="project" value="UniProtKB-ARBA"/>
</dbReference>
<evidence type="ECO:0000259" key="3">
    <source>
        <dbReference type="PROSITE" id="PS50035"/>
    </source>
</evidence>
<evidence type="ECO:0000313" key="5">
    <source>
        <dbReference type="Proteomes" id="UP000580839"/>
    </source>
</evidence>
<evidence type="ECO:0000313" key="4">
    <source>
        <dbReference type="EMBL" id="NOT34397.1"/>
    </source>
</evidence>
<dbReference type="Gene3D" id="3.30.870.10">
    <property type="entry name" value="Endonuclease Chain A"/>
    <property type="match status" value="2"/>
</dbReference>
<dbReference type="AlphaFoldDB" id="A0A849SNH7"/>
<feature type="domain" description="PLD phosphodiesterase" evidence="3">
    <location>
        <begin position="350"/>
        <end position="377"/>
    </location>
</feature>
<dbReference type="PANTHER" id="PTHR10185">
    <property type="entry name" value="PHOSPHOLIPASE D - RELATED"/>
    <property type="match status" value="1"/>
</dbReference>
<proteinExistence type="predicted"/>
<dbReference type="SMART" id="SM00155">
    <property type="entry name" value="PLDc"/>
    <property type="match status" value="2"/>
</dbReference>
<name>A0A849SNH7_UNCEI</name>
<dbReference type="InterPro" id="IPR050874">
    <property type="entry name" value="Diverse_PLD-related"/>
</dbReference>
<comment type="caution">
    <text evidence="4">The sequence shown here is derived from an EMBL/GenBank/DDBJ whole genome shotgun (WGS) entry which is preliminary data.</text>
</comment>
<keyword evidence="2" id="KW-0732">Signal</keyword>
<dbReference type="EMBL" id="JABFRW010000118">
    <property type="protein sequence ID" value="NOT34397.1"/>
    <property type="molecule type" value="Genomic_DNA"/>
</dbReference>
<gene>
    <name evidence="4" type="ORF">HOP12_09530</name>
</gene>
<evidence type="ECO:0000256" key="1">
    <source>
        <dbReference type="SAM" id="MobiDB-lite"/>
    </source>
</evidence>
<dbReference type="SUPFAM" id="SSF56024">
    <property type="entry name" value="Phospholipase D/nuclease"/>
    <property type="match status" value="2"/>
</dbReference>
<protein>
    <recommendedName>
        <fullName evidence="3">PLD phosphodiesterase domain-containing protein</fullName>
    </recommendedName>
</protein>
<sequence length="437" mass="47904">MFRHADRNAMWLAASLALALPTFAATPSGSAASAAPAPSRRVSLLETRPIETTLGNPEIPDALTTWLELIDGARRSIDLEHFYLSTWPGEPTDQVLAALGRAVARGVRVRLLLDGGMYRTYPRAADSLAAVTGFEVRLIDARRLLGGVQHAKFFVVDRSIVVVGSQNLDWRALKHIHEIGVQVRDLRMALDFSRLFELDWSVSRVPGTPPDTTLTTAAAARVSRTGAVPYRIVEAPGDTVLAWPSWSPRRFSPDSTLWDLDRLVALLDGARREVVAQVLSYGIEAHGTRDTTLDQAIRRAAARGVKVRLIASDWMMGSSSLPALKRLAQVPNVEVKLTTVSRWSGGYIPFARVEHAKFLVVDATTSWIGTSNWDPSYFFTSRNAAITLLDPRTARQLLKTFEISWSATGSQTLDPARTYPAKVRGEEPPPGATKYGG</sequence>
<accession>A0A849SNH7</accession>
<feature type="chain" id="PRO_5032379007" description="PLD phosphodiesterase domain-containing protein" evidence="2">
    <location>
        <begin position="25"/>
        <end position="437"/>
    </location>
</feature>
<dbReference type="InterPro" id="IPR001736">
    <property type="entry name" value="PLipase_D/transphosphatidylase"/>
</dbReference>
<dbReference type="PANTHER" id="PTHR10185:SF17">
    <property type="entry name" value="GM01519P-RELATED"/>
    <property type="match status" value="1"/>
</dbReference>
<feature type="region of interest" description="Disordered" evidence="1">
    <location>
        <begin position="416"/>
        <end position="437"/>
    </location>
</feature>
<evidence type="ECO:0000256" key="2">
    <source>
        <dbReference type="SAM" id="SignalP"/>
    </source>
</evidence>
<dbReference type="Pfam" id="PF13091">
    <property type="entry name" value="PLDc_2"/>
    <property type="match status" value="2"/>
</dbReference>
<feature type="domain" description="PLD phosphodiesterase" evidence="3">
    <location>
        <begin position="145"/>
        <end position="172"/>
    </location>
</feature>
<organism evidence="4 5">
    <name type="scientific">Eiseniibacteriota bacterium</name>
    <dbReference type="NCBI Taxonomy" id="2212470"/>
    <lineage>
        <taxon>Bacteria</taxon>
        <taxon>Candidatus Eiseniibacteriota</taxon>
    </lineage>
</organism>
<dbReference type="PROSITE" id="PS50035">
    <property type="entry name" value="PLD"/>
    <property type="match status" value="2"/>
</dbReference>